<feature type="domain" description="CMP/dCMP-type deaminase" evidence="9">
    <location>
        <begin position="1"/>
        <end position="106"/>
    </location>
</feature>
<name>A0A0M2REQ9_9PROT</name>
<keyword evidence="3 8" id="KW-0819">tRNA processing</keyword>
<dbReference type="Proteomes" id="UP000034491">
    <property type="component" value="Unassembled WGS sequence"/>
</dbReference>
<dbReference type="EC" id="3.5.4.33" evidence="8"/>
<proteinExistence type="inferred from homology"/>
<dbReference type="PATRIC" id="fig|1549748.8.peg.2487"/>
<dbReference type="STRING" id="1549748.WH95_05010"/>
<comment type="cofactor">
    <cofactor evidence="8">
        <name>Zn(2+)</name>
        <dbReference type="ChEBI" id="CHEBI:29105"/>
    </cofactor>
    <text evidence="8">Binds 1 zinc ion per subunit.</text>
</comment>
<dbReference type="AlphaFoldDB" id="A0A0M2REQ9"/>
<dbReference type="PROSITE" id="PS00903">
    <property type="entry name" value="CYT_DCMP_DEAMINASES_1"/>
    <property type="match status" value="1"/>
</dbReference>
<keyword evidence="11" id="KW-1185">Reference proteome</keyword>
<evidence type="ECO:0000313" key="10">
    <source>
        <dbReference type="EMBL" id="KKJ78058.1"/>
    </source>
</evidence>
<evidence type="ECO:0000259" key="9">
    <source>
        <dbReference type="PROSITE" id="PS51747"/>
    </source>
</evidence>
<dbReference type="GO" id="GO:0052717">
    <property type="term" value="F:tRNA-specific adenosine-34 deaminase activity"/>
    <property type="evidence" value="ECO:0007669"/>
    <property type="project" value="UniProtKB-UniRule"/>
</dbReference>
<comment type="catalytic activity">
    <reaction evidence="7 8">
        <text>adenosine(34) in tRNA + H2O + H(+) = inosine(34) in tRNA + NH4(+)</text>
        <dbReference type="Rhea" id="RHEA:43168"/>
        <dbReference type="Rhea" id="RHEA-COMP:10373"/>
        <dbReference type="Rhea" id="RHEA-COMP:10374"/>
        <dbReference type="ChEBI" id="CHEBI:15377"/>
        <dbReference type="ChEBI" id="CHEBI:15378"/>
        <dbReference type="ChEBI" id="CHEBI:28938"/>
        <dbReference type="ChEBI" id="CHEBI:74411"/>
        <dbReference type="ChEBI" id="CHEBI:82852"/>
        <dbReference type="EC" id="3.5.4.33"/>
    </reaction>
</comment>
<dbReference type="GO" id="GO:0002100">
    <property type="term" value="P:tRNA wobble adenosine to inosine editing"/>
    <property type="evidence" value="ECO:0007669"/>
    <property type="project" value="UniProtKB-UniRule"/>
</dbReference>
<dbReference type="InterPro" id="IPR016193">
    <property type="entry name" value="Cytidine_deaminase-like"/>
</dbReference>
<comment type="similarity">
    <text evidence="1">Belongs to the cytidine and deoxycytidylate deaminase family. ADAT2 subfamily.</text>
</comment>
<evidence type="ECO:0000256" key="2">
    <source>
        <dbReference type="ARBA" id="ARBA00011738"/>
    </source>
</evidence>
<sequence>MTLALEEAKKAAAAGEVPVGAVIVDRESGQVFAQAHNRVERDHDPTAHAEVLAIRAVGEQQNSARLENCDLYVTLEPCPMCATAISFARIQRVYYGAYDPKGGGVDHGPRVYEHATCHHVPEVYGGIREQECAEILRAFFQSRR</sequence>
<dbReference type="InterPro" id="IPR028883">
    <property type="entry name" value="tRNA_aden_deaminase"/>
</dbReference>
<organism evidence="10 11">
    <name type="scientific">Kiloniella litopenaei</name>
    <dbReference type="NCBI Taxonomy" id="1549748"/>
    <lineage>
        <taxon>Bacteria</taxon>
        <taxon>Pseudomonadati</taxon>
        <taxon>Pseudomonadota</taxon>
        <taxon>Alphaproteobacteria</taxon>
        <taxon>Rhodospirillales</taxon>
        <taxon>Kiloniellaceae</taxon>
        <taxon>Kiloniella</taxon>
    </lineage>
</organism>
<evidence type="ECO:0000256" key="4">
    <source>
        <dbReference type="ARBA" id="ARBA00022723"/>
    </source>
</evidence>
<feature type="active site" description="Proton donor" evidence="8">
    <location>
        <position position="50"/>
    </location>
</feature>
<keyword evidence="5 8" id="KW-0378">Hydrolase</keyword>
<feature type="binding site" evidence="8">
    <location>
        <position position="48"/>
    </location>
    <ligand>
        <name>Zn(2+)</name>
        <dbReference type="ChEBI" id="CHEBI:29105"/>
        <note>catalytic</note>
    </ligand>
</feature>
<reference evidence="10 11" key="1">
    <citation type="submission" date="2015-03" db="EMBL/GenBank/DDBJ databases">
        <title>Genome sequence of Kiloniella sp. P1-1, isolated from the gut microflora of Pacific white shrimp, Penaeus vannamei.</title>
        <authorList>
            <person name="Shao Z."/>
            <person name="Wang L."/>
            <person name="Li X."/>
        </authorList>
    </citation>
    <scope>NUCLEOTIDE SEQUENCE [LARGE SCALE GENOMIC DNA]</scope>
    <source>
        <strain evidence="10 11">P1-1</strain>
    </source>
</reference>
<accession>A0A0M2REQ9</accession>
<dbReference type="InterPro" id="IPR016192">
    <property type="entry name" value="APOBEC/CMP_deaminase_Zn-bd"/>
</dbReference>
<dbReference type="Pfam" id="PF00383">
    <property type="entry name" value="dCMP_cyt_deam_1"/>
    <property type="match status" value="1"/>
</dbReference>
<dbReference type="Gene3D" id="3.40.140.10">
    <property type="entry name" value="Cytidine Deaminase, domain 2"/>
    <property type="match status" value="1"/>
</dbReference>
<gene>
    <name evidence="8" type="primary">tadA</name>
    <name evidence="10" type="ORF">WH95_05010</name>
</gene>
<evidence type="ECO:0000256" key="6">
    <source>
        <dbReference type="ARBA" id="ARBA00022833"/>
    </source>
</evidence>
<protein>
    <recommendedName>
        <fullName evidence="8">tRNA-specific adenosine deaminase</fullName>
        <ecNumber evidence="8">3.5.4.33</ecNumber>
    </recommendedName>
</protein>
<comment type="caution">
    <text evidence="10">The sequence shown here is derived from an EMBL/GenBank/DDBJ whole genome shotgun (WGS) entry which is preliminary data.</text>
</comment>
<keyword evidence="4 8" id="KW-0479">Metal-binding</keyword>
<evidence type="ECO:0000313" key="11">
    <source>
        <dbReference type="Proteomes" id="UP000034491"/>
    </source>
</evidence>
<comment type="subunit">
    <text evidence="2 8">Homodimer.</text>
</comment>
<evidence type="ECO:0000256" key="1">
    <source>
        <dbReference type="ARBA" id="ARBA00010669"/>
    </source>
</evidence>
<evidence type="ECO:0000256" key="3">
    <source>
        <dbReference type="ARBA" id="ARBA00022694"/>
    </source>
</evidence>
<dbReference type="SUPFAM" id="SSF53927">
    <property type="entry name" value="Cytidine deaminase-like"/>
    <property type="match status" value="1"/>
</dbReference>
<dbReference type="HAMAP" id="MF_00972">
    <property type="entry name" value="tRNA_aden_deaminase"/>
    <property type="match status" value="1"/>
</dbReference>
<evidence type="ECO:0000256" key="5">
    <source>
        <dbReference type="ARBA" id="ARBA00022801"/>
    </source>
</evidence>
<feature type="binding site" evidence="8">
    <location>
        <position position="81"/>
    </location>
    <ligand>
        <name>Zn(2+)</name>
        <dbReference type="ChEBI" id="CHEBI:29105"/>
        <note>catalytic</note>
    </ligand>
</feature>
<evidence type="ECO:0000256" key="8">
    <source>
        <dbReference type="HAMAP-Rule" id="MF_00972"/>
    </source>
</evidence>
<dbReference type="EMBL" id="LANI01000003">
    <property type="protein sequence ID" value="KKJ78058.1"/>
    <property type="molecule type" value="Genomic_DNA"/>
</dbReference>
<dbReference type="OrthoDB" id="9802676at2"/>
<evidence type="ECO:0000256" key="7">
    <source>
        <dbReference type="ARBA" id="ARBA00048045"/>
    </source>
</evidence>
<dbReference type="PROSITE" id="PS51747">
    <property type="entry name" value="CYT_DCMP_DEAMINASES_2"/>
    <property type="match status" value="1"/>
</dbReference>
<dbReference type="GO" id="GO:0008270">
    <property type="term" value="F:zinc ion binding"/>
    <property type="evidence" value="ECO:0007669"/>
    <property type="project" value="UniProtKB-UniRule"/>
</dbReference>
<keyword evidence="6 8" id="KW-0862">Zinc</keyword>
<feature type="binding site" evidence="8">
    <location>
        <position position="78"/>
    </location>
    <ligand>
        <name>Zn(2+)</name>
        <dbReference type="ChEBI" id="CHEBI:29105"/>
        <note>catalytic</note>
    </ligand>
</feature>
<dbReference type="PANTHER" id="PTHR11079:SF202">
    <property type="entry name" value="TRNA-SPECIFIC ADENOSINE DEAMINASE"/>
    <property type="match status" value="1"/>
</dbReference>
<dbReference type="CDD" id="cd01285">
    <property type="entry name" value="nucleoside_deaminase"/>
    <property type="match status" value="1"/>
</dbReference>
<dbReference type="PANTHER" id="PTHR11079">
    <property type="entry name" value="CYTOSINE DEAMINASE FAMILY MEMBER"/>
    <property type="match status" value="1"/>
</dbReference>
<comment type="function">
    <text evidence="8">Catalyzes the deamination of adenosine to inosine at the wobble position 34 of tRNA(Arg2).</text>
</comment>
<dbReference type="InterPro" id="IPR002125">
    <property type="entry name" value="CMP_dCMP_dom"/>
</dbReference>